<evidence type="ECO:0000256" key="9">
    <source>
        <dbReference type="ARBA" id="ARBA00069434"/>
    </source>
</evidence>
<keyword evidence="8" id="KW-0325">Glycoprotein</keyword>
<dbReference type="Pfam" id="PF00007">
    <property type="entry name" value="Cys_knot"/>
    <property type="match status" value="1"/>
</dbReference>
<evidence type="ECO:0000313" key="13">
    <source>
        <dbReference type="EMBL" id="KAK7884243.1"/>
    </source>
</evidence>
<dbReference type="GO" id="GO:0010817">
    <property type="term" value="P:regulation of hormone levels"/>
    <property type="evidence" value="ECO:0007669"/>
    <property type="project" value="UniProtKB-ARBA"/>
</dbReference>
<dbReference type="GO" id="GO:0007186">
    <property type="term" value="P:G protein-coupled receptor signaling pathway"/>
    <property type="evidence" value="ECO:0007669"/>
    <property type="project" value="TreeGrafter"/>
</dbReference>
<evidence type="ECO:0000256" key="5">
    <source>
        <dbReference type="ARBA" id="ARBA00022525"/>
    </source>
</evidence>
<dbReference type="PANTHER" id="PTHR11515:SF29">
    <property type="entry name" value="THYROTROPIN SUBUNIT BETA-LIKE"/>
    <property type="match status" value="1"/>
</dbReference>
<keyword evidence="6" id="KW-0372">Hormone</keyword>
<dbReference type="InterPro" id="IPR018245">
    <property type="entry name" value="Gonadotropin_bsu_CS"/>
</dbReference>
<dbReference type="Proteomes" id="UP001460270">
    <property type="component" value="Unassembled WGS sequence"/>
</dbReference>
<feature type="domain" description="Glycoprotein hormone subunit beta" evidence="12">
    <location>
        <begin position="6"/>
        <end position="107"/>
    </location>
</feature>
<dbReference type="PROSITE" id="PS00261">
    <property type="entry name" value="GLYCO_HORMONE_BETA_1"/>
    <property type="match status" value="1"/>
</dbReference>
<comment type="caution">
    <text evidence="13">The sequence shown here is derived from an EMBL/GenBank/DDBJ whole genome shotgun (WGS) entry which is preliminary data.</text>
</comment>
<dbReference type="InterPro" id="IPR006208">
    <property type="entry name" value="Glyco_hormone_CN"/>
</dbReference>
<keyword evidence="7" id="KW-1015">Disulfide bond</keyword>
<evidence type="ECO:0000256" key="7">
    <source>
        <dbReference type="ARBA" id="ARBA00023157"/>
    </source>
</evidence>
<dbReference type="AlphaFoldDB" id="A0AAW0MSR8"/>
<evidence type="ECO:0000313" key="14">
    <source>
        <dbReference type="Proteomes" id="UP001460270"/>
    </source>
</evidence>
<dbReference type="CDD" id="cd00069">
    <property type="entry name" value="GHB_like"/>
    <property type="match status" value="1"/>
</dbReference>
<sequence length="127" mass="14802">MNESWSCSPKNITLRLEHSECDQCVVINTTICSGFCYTQDTNLRGRFGRKFLIQRSCLPQSVVYRPVHLPDCPLNATQMFYPAAEHCSCRRCDTRTHHCVRTRRQTRDRCVQSNKKLRKRTSAFKAT</sequence>
<comment type="subunit">
    <text evidence="4">Heterodimer of an alpha and a beta chain.</text>
</comment>
<dbReference type="GO" id="GO:0005615">
    <property type="term" value="C:extracellular space"/>
    <property type="evidence" value="ECO:0007669"/>
    <property type="project" value="TreeGrafter"/>
</dbReference>
<gene>
    <name evidence="13" type="ORF">WMY93_027366</name>
</gene>
<dbReference type="PANTHER" id="PTHR11515">
    <property type="entry name" value="GLYCOPROTEIN HORMONE BETA CHAIN"/>
    <property type="match status" value="1"/>
</dbReference>
<dbReference type="EMBL" id="JBBPFD010000020">
    <property type="protein sequence ID" value="KAK7884243.1"/>
    <property type="molecule type" value="Genomic_DNA"/>
</dbReference>
<dbReference type="SMART" id="SM00068">
    <property type="entry name" value="GHB"/>
    <property type="match status" value="1"/>
</dbReference>
<evidence type="ECO:0000256" key="3">
    <source>
        <dbReference type="ARBA" id="ARBA00006552"/>
    </source>
</evidence>
<keyword evidence="5" id="KW-0964">Secreted</keyword>
<name>A0AAW0MSR8_9GOBI</name>
<dbReference type="Gene3D" id="2.10.90.10">
    <property type="entry name" value="Cystine-knot cytokines"/>
    <property type="match status" value="1"/>
</dbReference>
<comment type="function">
    <text evidence="1">Involved in gametogenesis and steroidogenesis.</text>
</comment>
<evidence type="ECO:0000256" key="11">
    <source>
        <dbReference type="ARBA" id="ARBA00081883"/>
    </source>
</evidence>
<proteinExistence type="inferred from homology"/>
<evidence type="ECO:0000256" key="10">
    <source>
        <dbReference type="ARBA" id="ARBA00077521"/>
    </source>
</evidence>
<accession>A0AAW0MSR8</accession>
<dbReference type="FunFam" id="2.10.90.10:FF:000007">
    <property type="entry name" value="Luteinizing hormone beta subunit"/>
    <property type="match status" value="1"/>
</dbReference>
<comment type="similarity">
    <text evidence="3">Belongs to the glycoprotein hormones subunit beta family.</text>
</comment>
<evidence type="ECO:0000259" key="12">
    <source>
        <dbReference type="Pfam" id="PF00007"/>
    </source>
</evidence>
<dbReference type="GO" id="GO:0005179">
    <property type="term" value="F:hormone activity"/>
    <property type="evidence" value="ECO:0007669"/>
    <property type="project" value="UniProtKB-KW"/>
</dbReference>
<dbReference type="InterPro" id="IPR001545">
    <property type="entry name" value="Gonadotropin_bsu"/>
</dbReference>
<evidence type="ECO:0000256" key="6">
    <source>
        <dbReference type="ARBA" id="ARBA00022702"/>
    </source>
</evidence>
<evidence type="ECO:0000256" key="8">
    <source>
        <dbReference type="ARBA" id="ARBA00023180"/>
    </source>
</evidence>
<dbReference type="GO" id="GO:0005737">
    <property type="term" value="C:cytoplasm"/>
    <property type="evidence" value="ECO:0007669"/>
    <property type="project" value="TreeGrafter"/>
</dbReference>
<reference evidence="14" key="1">
    <citation type="submission" date="2024-04" db="EMBL/GenBank/DDBJ databases">
        <title>Salinicola lusitanus LLJ914,a marine bacterium isolated from the Okinawa Trough.</title>
        <authorList>
            <person name="Li J."/>
        </authorList>
    </citation>
    <scope>NUCLEOTIDE SEQUENCE [LARGE SCALE GENOMIC DNA]</scope>
</reference>
<comment type="subcellular location">
    <subcellularLocation>
        <location evidence="2">Secreted</location>
    </subcellularLocation>
</comment>
<protein>
    <recommendedName>
        <fullName evidence="9">Gonadotropin subunit beta-2</fullName>
    </recommendedName>
    <alternativeName>
        <fullName evidence="10">GTH-II-beta</fullName>
    </alternativeName>
    <alternativeName>
        <fullName evidence="11">Gonadotropin beta-II chain</fullName>
    </alternativeName>
</protein>
<evidence type="ECO:0000256" key="2">
    <source>
        <dbReference type="ARBA" id="ARBA00004613"/>
    </source>
</evidence>
<dbReference type="InterPro" id="IPR029034">
    <property type="entry name" value="Cystine-knot_cytokine"/>
</dbReference>
<organism evidence="13 14">
    <name type="scientific">Mugilogobius chulae</name>
    <name type="common">yellowstripe goby</name>
    <dbReference type="NCBI Taxonomy" id="88201"/>
    <lineage>
        <taxon>Eukaryota</taxon>
        <taxon>Metazoa</taxon>
        <taxon>Chordata</taxon>
        <taxon>Craniata</taxon>
        <taxon>Vertebrata</taxon>
        <taxon>Euteleostomi</taxon>
        <taxon>Actinopterygii</taxon>
        <taxon>Neopterygii</taxon>
        <taxon>Teleostei</taxon>
        <taxon>Neoteleostei</taxon>
        <taxon>Acanthomorphata</taxon>
        <taxon>Gobiaria</taxon>
        <taxon>Gobiiformes</taxon>
        <taxon>Gobioidei</taxon>
        <taxon>Gobiidae</taxon>
        <taxon>Gobionellinae</taxon>
        <taxon>Mugilogobius</taxon>
    </lineage>
</organism>
<keyword evidence="14" id="KW-1185">Reference proteome</keyword>
<evidence type="ECO:0000256" key="1">
    <source>
        <dbReference type="ARBA" id="ARBA00003920"/>
    </source>
</evidence>
<evidence type="ECO:0000256" key="4">
    <source>
        <dbReference type="ARBA" id="ARBA00011870"/>
    </source>
</evidence>
<dbReference type="SUPFAM" id="SSF57501">
    <property type="entry name" value="Cystine-knot cytokines"/>
    <property type="match status" value="1"/>
</dbReference>